<evidence type="ECO:0000313" key="2">
    <source>
        <dbReference type="EMBL" id="WPF81297.1"/>
    </source>
</evidence>
<evidence type="ECO:0000313" key="3">
    <source>
        <dbReference type="Proteomes" id="UP001304340"/>
    </source>
</evidence>
<feature type="region of interest" description="Disordered" evidence="1">
    <location>
        <begin position="153"/>
        <end position="177"/>
    </location>
</feature>
<reference evidence="3" key="1">
    <citation type="submission" date="2023-11" db="EMBL/GenBank/DDBJ databases">
        <authorList>
            <person name="Helweg L.P."/>
            <person name="Kiel A."/>
            <person name="Hitz F."/>
            <person name="Ruckert-Reed C."/>
            <person name="Busche T."/>
            <person name="Kaltschmidt B."/>
            <person name="Kaltschmidt C."/>
        </authorList>
    </citation>
    <scope>NUCLEOTIDE SEQUENCE [LARGE SCALE GENOMIC DNA]</scope>
    <source>
        <strain evidence="3">4.1</strain>
    </source>
</reference>
<evidence type="ECO:0000256" key="1">
    <source>
        <dbReference type="SAM" id="MobiDB-lite"/>
    </source>
</evidence>
<keyword evidence="3" id="KW-1185">Reference proteome</keyword>
<feature type="compositionally biased region" description="Polar residues" evidence="1">
    <location>
        <begin position="7"/>
        <end position="23"/>
    </location>
</feature>
<name>A0AAF0Z1V4_9MICO</name>
<dbReference type="EMBL" id="CP138359">
    <property type="protein sequence ID" value="WPF81297.1"/>
    <property type="molecule type" value="Genomic_DNA"/>
</dbReference>
<dbReference type="Proteomes" id="UP001304340">
    <property type="component" value="Chromosome"/>
</dbReference>
<feature type="region of interest" description="Disordered" evidence="1">
    <location>
        <begin position="1"/>
        <end position="23"/>
    </location>
</feature>
<proteinExistence type="predicted"/>
<protein>
    <submittedName>
        <fullName evidence="2">Uncharacterized protein</fullName>
    </submittedName>
</protein>
<sequence>MLGLSACATTDTTPPQEETSGDGQTLAELTQTLDGIEGLTFSRVDGSERNIKGNSGFTVDVTLDAGYQLDDPEALVTYLVEAAWSVEDRTMPSTTVEIGYQGIVGDGIDLGEAAKQSGWVSSEARTGDVSPDGFSRVSVPVADYAVDNGVPETVDRLGEWPGEPPAVPDGLTSPREE</sequence>
<dbReference type="AlphaFoldDB" id="A0AAF0Z1V4"/>
<dbReference type="RefSeq" id="WP_319155640.1">
    <property type="nucleotide sequence ID" value="NZ_CP138359.1"/>
</dbReference>
<accession>A0AAF0Z1V4</accession>
<gene>
    <name evidence="2" type="ORF">SANBI_002586</name>
</gene>
<dbReference type="KEGG" id="sbil:SANBI_002586"/>
<organism evidence="2 3">
    <name type="scientific">Sanguibacter biliveldensis</name>
    <dbReference type="NCBI Taxonomy" id="3030830"/>
    <lineage>
        <taxon>Bacteria</taxon>
        <taxon>Bacillati</taxon>
        <taxon>Actinomycetota</taxon>
        <taxon>Actinomycetes</taxon>
        <taxon>Micrococcales</taxon>
        <taxon>Sanguibacteraceae</taxon>
        <taxon>Sanguibacter</taxon>
    </lineage>
</organism>